<evidence type="ECO:0000313" key="1">
    <source>
        <dbReference type="EMBL" id="AHZ73719.1"/>
    </source>
</evidence>
<dbReference type="Proteomes" id="UP000026913">
    <property type="component" value="Plasmid unnamed"/>
</dbReference>
<protein>
    <submittedName>
        <fullName evidence="1">Uncharacterized protein</fullName>
    </submittedName>
</protein>
<proteinExistence type="predicted"/>
<sequence length="38" mass="4245">MGYLLEVQLRTVGSNRMKLSTIVPGDHMLCKPPDSTQK</sequence>
<keyword evidence="1" id="KW-0614">Plasmid</keyword>
<dbReference type="EMBL" id="CP005961">
    <property type="protein sequence ID" value="AHZ73719.1"/>
    <property type="molecule type" value="Genomic_DNA"/>
</dbReference>
<geneLocation type="plasmid" evidence="2"/>
<organism evidence="1 2">
    <name type="scientific">Pseudomonas mandelii JR-1</name>
    <dbReference type="NCBI Taxonomy" id="1147786"/>
    <lineage>
        <taxon>Bacteria</taxon>
        <taxon>Pseudomonadati</taxon>
        <taxon>Pseudomonadota</taxon>
        <taxon>Gammaproteobacteria</taxon>
        <taxon>Pseudomonadales</taxon>
        <taxon>Pseudomonadaceae</taxon>
        <taxon>Pseudomonas</taxon>
    </lineage>
</organism>
<accession>A0A024ELG5</accession>
<reference evidence="1 2" key="1">
    <citation type="journal article" date="2012" name="J. Bacteriol.">
        <title>Genome sequence of cold-adapted Pseudomonas mandelii strain JR-1.</title>
        <authorList>
            <person name="Jang S.H."/>
            <person name="Kim J."/>
            <person name="Kim J."/>
            <person name="Hong S."/>
            <person name="Lee C."/>
        </authorList>
    </citation>
    <scope>NUCLEOTIDE SEQUENCE [LARGE SCALE GENOMIC DNA]</scope>
    <source>
        <strain evidence="1 2">JR-1</strain>
        <plasmid evidence="2">Plasmid</plasmid>
    </source>
</reference>
<dbReference type="HOGENOM" id="CLU_3331779_0_0_6"/>
<name>A0A024ELG5_9PSED</name>
<dbReference type="KEGG" id="pman:OU5_P0467"/>
<evidence type="ECO:0000313" key="2">
    <source>
        <dbReference type="Proteomes" id="UP000026913"/>
    </source>
</evidence>
<dbReference type="AlphaFoldDB" id="A0A024ELG5"/>
<gene>
    <name evidence="1" type="ORF">OU5_P0467</name>
</gene>